<dbReference type="AlphaFoldDB" id="A0A1Z4LM51"/>
<sequence>MRQISHEKNRFYLSKSKSRFMNKFWKFQGAILLAILAFVLPACSNDEANVPGAGNVTTKEVANNADALAGKTVTVRSEPKEKVGPASFTVSDEKFFGNESILVVNASGEPFTLPADDDIEIQVTGVVRNLVVADVEREYNLKLDKQYYLEYENKPAIIAQSIALSPDPGDITKNPEKYYNQRLAVVGEVEDIQDANTFTLDEEKLFGATDLLVLNPRPKVPVKDDEVVAVTGVLRPFVLAEFEKEYDLGWDLKLKEKLEADYSTKPVFVADSVYPSAISD</sequence>
<organism evidence="2 3">
    <name type="scientific">Calothrix parasitica NIES-267</name>
    <dbReference type="NCBI Taxonomy" id="1973488"/>
    <lineage>
        <taxon>Bacteria</taxon>
        <taxon>Bacillati</taxon>
        <taxon>Cyanobacteriota</taxon>
        <taxon>Cyanophyceae</taxon>
        <taxon>Nostocales</taxon>
        <taxon>Calotrichaceae</taxon>
        <taxon>Calothrix</taxon>
    </lineage>
</organism>
<protein>
    <submittedName>
        <fullName evidence="2">Uncharacterized protein</fullName>
    </submittedName>
</protein>
<reference evidence="2 3" key="1">
    <citation type="submission" date="2017-06" db="EMBL/GenBank/DDBJ databases">
        <title>Genome sequencing of cyanobaciteial culture collection at National Institute for Environmental Studies (NIES).</title>
        <authorList>
            <person name="Hirose Y."/>
            <person name="Shimura Y."/>
            <person name="Fujisawa T."/>
            <person name="Nakamura Y."/>
            <person name="Kawachi M."/>
        </authorList>
    </citation>
    <scope>NUCLEOTIDE SEQUENCE [LARGE SCALE GENOMIC DNA]</scope>
    <source>
        <strain evidence="2 3">NIES-267</strain>
    </source>
</reference>
<accession>A0A1Z4LM51</accession>
<gene>
    <name evidence="2" type="ORF">NIES267_17480</name>
</gene>
<evidence type="ECO:0000313" key="2">
    <source>
        <dbReference type="EMBL" id="BAY82269.1"/>
    </source>
</evidence>
<dbReference type="EMBL" id="AP018227">
    <property type="protein sequence ID" value="BAY82269.1"/>
    <property type="molecule type" value="Genomic_DNA"/>
</dbReference>
<feature type="signal peptide" evidence="1">
    <location>
        <begin position="1"/>
        <end position="44"/>
    </location>
</feature>
<proteinExistence type="predicted"/>
<evidence type="ECO:0000256" key="1">
    <source>
        <dbReference type="SAM" id="SignalP"/>
    </source>
</evidence>
<evidence type="ECO:0000313" key="3">
    <source>
        <dbReference type="Proteomes" id="UP000218418"/>
    </source>
</evidence>
<dbReference type="Proteomes" id="UP000218418">
    <property type="component" value="Chromosome"/>
</dbReference>
<keyword evidence="1" id="KW-0732">Signal</keyword>
<feature type="chain" id="PRO_5012216021" evidence="1">
    <location>
        <begin position="45"/>
        <end position="280"/>
    </location>
</feature>
<keyword evidence="3" id="KW-1185">Reference proteome</keyword>
<name>A0A1Z4LM51_9CYAN</name>